<dbReference type="PROSITE" id="PS51257">
    <property type="entry name" value="PROKAR_LIPOPROTEIN"/>
    <property type="match status" value="1"/>
</dbReference>
<feature type="domain" description="Cytochrome c7-like" evidence="1">
    <location>
        <begin position="132"/>
        <end position="194"/>
    </location>
</feature>
<evidence type="ECO:0000313" key="2">
    <source>
        <dbReference type="EMBL" id="VAX05433.1"/>
    </source>
</evidence>
<dbReference type="AlphaFoldDB" id="A0A3B1B0H4"/>
<dbReference type="InterPro" id="IPR036280">
    <property type="entry name" value="Multihaem_cyt_sf"/>
</dbReference>
<dbReference type="SUPFAM" id="SSF48695">
    <property type="entry name" value="Multiheme cytochromes"/>
    <property type="match status" value="1"/>
</dbReference>
<organism evidence="2">
    <name type="scientific">hydrothermal vent metagenome</name>
    <dbReference type="NCBI Taxonomy" id="652676"/>
    <lineage>
        <taxon>unclassified sequences</taxon>
        <taxon>metagenomes</taxon>
        <taxon>ecological metagenomes</taxon>
    </lineage>
</organism>
<dbReference type="NCBIfam" id="TIGR04257">
    <property type="entry name" value="nanowire_3heme"/>
    <property type="match status" value="1"/>
</dbReference>
<dbReference type="EMBL" id="UOFX01000006">
    <property type="protein sequence ID" value="VAX05433.1"/>
    <property type="molecule type" value="Genomic_DNA"/>
</dbReference>
<reference evidence="2" key="1">
    <citation type="submission" date="2018-06" db="EMBL/GenBank/DDBJ databases">
        <authorList>
            <person name="Zhirakovskaya E."/>
        </authorList>
    </citation>
    <scope>NUCLEOTIDE SEQUENCE</scope>
</reference>
<dbReference type="InterPro" id="IPR026352">
    <property type="entry name" value="Nanowire_3heme"/>
</dbReference>
<evidence type="ECO:0000259" key="1">
    <source>
        <dbReference type="Pfam" id="PF14522"/>
    </source>
</evidence>
<sequence>MLKYTLLFVILLYSCFPVLAQEQATGSRNYSAICQKFMKTDCDAHQESLLRLYLGNADIQGLSNKLETYPGAPLAFSLLPKDHAGFVNWNKAVTDGLIRPRSSLSPDQKDEYEGYLANLMVFQTKVPAIPDVIFPHGMHTYWLSCDSCHPEPFKKERGSNNFTMGHIIEGKYCGKCHGKVAFPPESFKNCNRCHILKKTKLRPWSEVPD</sequence>
<proteinExistence type="predicted"/>
<protein>
    <recommendedName>
        <fullName evidence="1">Cytochrome c7-like domain-containing protein</fullName>
    </recommendedName>
</protein>
<gene>
    <name evidence="2" type="ORF">MNBD_GAMMA26-1551</name>
</gene>
<dbReference type="Gene3D" id="3.90.10.10">
    <property type="entry name" value="Cytochrome C3"/>
    <property type="match status" value="1"/>
</dbReference>
<name>A0A3B1B0H4_9ZZZZ</name>
<accession>A0A3B1B0H4</accession>
<dbReference type="Pfam" id="PF14522">
    <property type="entry name" value="Cytochrome_C7"/>
    <property type="match status" value="1"/>
</dbReference>
<dbReference type="InterPro" id="IPR029467">
    <property type="entry name" value="Cyt_c7-like"/>
</dbReference>